<reference evidence="1" key="1">
    <citation type="submission" date="2018-01" db="EMBL/GenBank/DDBJ databases">
        <title>Genomic characterization of Leptospira inadai serogroup Lyme isolated from captured rat in Brazil and comparative analysis with human reference strain.</title>
        <authorList>
            <person name="Moreno L.Z."/>
            <person name="Loureiro A.P."/>
            <person name="Miraglia F."/>
            <person name="Kremer F.S."/>
            <person name="Eslabao M.R."/>
            <person name="Dellagostin O.A."/>
            <person name="Lilenbaum W."/>
            <person name="Moreno A.M."/>
        </authorList>
    </citation>
    <scope>NUCLEOTIDE SEQUENCE [LARGE SCALE GENOMIC DNA]</scope>
    <source>
        <strain evidence="1">M34/99</strain>
    </source>
</reference>
<dbReference type="Proteomes" id="UP000094669">
    <property type="component" value="Unassembled WGS sequence"/>
</dbReference>
<keyword evidence="2" id="KW-1185">Reference proteome</keyword>
<evidence type="ECO:0000313" key="2">
    <source>
        <dbReference type="Proteomes" id="UP000094669"/>
    </source>
</evidence>
<organism evidence="1 2">
    <name type="scientific">Leptospira inadai serovar Lyme</name>
    <dbReference type="NCBI Taxonomy" id="293084"/>
    <lineage>
        <taxon>Bacteria</taxon>
        <taxon>Pseudomonadati</taxon>
        <taxon>Spirochaetota</taxon>
        <taxon>Spirochaetia</taxon>
        <taxon>Leptospirales</taxon>
        <taxon>Leptospiraceae</taxon>
        <taxon>Leptospira</taxon>
    </lineage>
</organism>
<accession>A0ABX4YGH9</accession>
<dbReference type="EMBL" id="MCRM02000015">
    <property type="protein sequence ID" value="PNV74366.1"/>
    <property type="molecule type" value="Genomic_DNA"/>
</dbReference>
<name>A0ABX4YGH9_9LEPT</name>
<proteinExistence type="predicted"/>
<evidence type="ECO:0000313" key="1">
    <source>
        <dbReference type="EMBL" id="PNV74366.1"/>
    </source>
</evidence>
<sequence length="310" mass="34801">MAQFQHPFQIIKATPIERTGAIDILVRASSEKEDKKGESILLSAYSDPEMRKDFHRSGYLDYNHLTNVIDKYIIKNKDSLSPVDLVSLQEAKVKAIIGGIESSGFKSDFPSEYNIKDDGFYIKSRVFPENNFVKEIRKGLEAGWWGWGASVLGYANKTDVQGNKVKKIRLRSCALAPVDEVMNEDTGVVLLKGQAVFLRDLEKSFSDEEPETETSVIKSSQANEDLKTEILLLKSRMETFSKLLASDEAAKDRIAHQIYTDINSRITLGSMANRSSEVREFLKSNYGFEGVNLEDTADAIYLLLNGNTHV</sequence>
<dbReference type="RefSeq" id="WP_010420213.1">
    <property type="nucleotide sequence ID" value="NZ_MCRM02000015.1"/>
</dbReference>
<protein>
    <submittedName>
        <fullName evidence="1">Uncharacterized protein</fullName>
    </submittedName>
</protein>
<comment type="caution">
    <text evidence="1">The sequence shown here is derived from an EMBL/GenBank/DDBJ whole genome shotgun (WGS) entry which is preliminary data.</text>
</comment>
<gene>
    <name evidence="1" type="ORF">BES34_014375</name>
</gene>